<feature type="domain" description="WD repeat-containing protein 54 beta-propeller" evidence="4">
    <location>
        <begin position="149"/>
        <end position="307"/>
    </location>
</feature>
<accession>A0A7E4UZR6</accession>
<dbReference type="InterPro" id="IPR015943">
    <property type="entry name" value="WD40/YVTN_repeat-like_dom_sf"/>
</dbReference>
<evidence type="ECO:0000259" key="4">
    <source>
        <dbReference type="Pfam" id="PF21031"/>
    </source>
</evidence>
<dbReference type="SMART" id="SM00320">
    <property type="entry name" value="WD40"/>
    <property type="match status" value="2"/>
</dbReference>
<organism evidence="5 6">
    <name type="scientific">Panagrellus redivivus</name>
    <name type="common">Microworm</name>
    <dbReference type="NCBI Taxonomy" id="6233"/>
    <lineage>
        <taxon>Eukaryota</taxon>
        <taxon>Metazoa</taxon>
        <taxon>Ecdysozoa</taxon>
        <taxon>Nematoda</taxon>
        <taxon>Chromadorea</taxon>
        <taxon>Rhabditida</taxon>
        <taxon>Tylenchina</taxon>
        <taxon>Panagrolaimomorpha</taxon>
        <taxon>Panagrolaimoidea</taxon>
        <taxon>Panagrolaimidae</taxon>
        <taxon>Panagrellus</taxon>
    </lineage>
</organism>
<feature type="repeat" description="WD" evidence="3">
    <location>
        <begin position="267"/>
        <end position="308"/>
    </location>
</feature>
<sequence>MYEFNDGVDLTPPVGAFSNNVSGYYYEPRFTTYVAAGGKHSVGLCQWDSKFDNVKTDQIIMHDETEDVNPVIIQVKLVSPNDRGPPIVVITTLTHVRLYAVADTKHIFSVRQPGFKTKIELTKEYEDRDASGKTTAQDVIANAKEMYQISRGITCVDSYIYVGCNDGSILVMHCNNSRHVTLKPTLKEHQNAIIGLATCAYDYLTVCADVTGDVSVWPRNFKTVTKLIRTKHNISALNILRKHIIVGNYQGLVLLFNIASGELVAEIAAHGREVTSVSVAPESAYMLTASRDGVVNIWKLHTRRPEAFSVRMTTRD</sequence>
<dbReference type="GO" id="GO:0006364">
    <property type="term" value="P:rRNA processing"/>
    <property type="evidence" value="ECO:0007669"/>
    <property type="project" value="TreeGrafter"/>
</dbReference>
<dbReference type="InterPro" id="IPR001680">
    <property type="entry name" value="WD40_rpt"/>
</dbReference>
<dbReference type="PROSITE" id="PS50294">
    <property type="entry name" value="WD_REPEATS_REGION"/>
    <property type="match status" value="1"/>
</dbReference>
<reference evidence="5" key="1">
    <citation type="journal article" date="2013" name="Genetics">
        <title>The draft genome and transcriptome of Panagrellus redivivus are shaped by the harsh demands of a free-living lifestyle.</title>
        <authorList>
            <person name="Srinivasan J."/>
            <person name="Dillman A.R."/>
            <person name="Macchietto M.G."/>
            <person name="Heikkinen L."/>
            <person name="Lakso M."/>
            <person name="Fracchia K.M."/>
            <person name="Antoshechkin I."/>
            <person name="Mortazavi A."/>
            <person name="Wong G."/>
            <person name="Sternberg P.W."/>
        </authorList>
    </citation>
    <scope>NUCLEOTIDE SEQUENCE [LARGE SCALE GENOMIC DNA]</scope>
    <source>
        <strain evidence="5">MT8872</strain>
    </source>
</reference>
<keyword evidence="5" id="KW-1185">Reference proteome</keyword>
<evidence type="ECO:0000313" key="6">
    <source>
        <dbReference type="WBParaSite" id="Pan_g14806.t1"/>
    </source>
</evidence>
<reference evidence="6" key="2">
    <citation type="submission" date="2020-10" db="UniProtKB">
        <authorList>
            <consortium name="WormBaseParasite"/>
        </authorList>
    </citation>
    <scope>IDENTIFICATION</scope>
</reference>
<dbReference type="PANTHER" id="PTHR18763:SF0">
    <property type="entry name" value="WD REPEAT-CONTAINING PROTEIN 18"/>
    <property type="match status" value="1"/>
</dbReference>
<dbReference type="Proteomes" id="UP000492821">
    <property type="component" value="Unassembled WGS sequence"/>
</dbReference>
<dbReference type="AlphaFoldDB" id="A0A7E4UZR6"/>
<name>A0A7E4UZR6_PANRE</name>
<protein>
    <submittedName>
        <fullName evidence="6">WD_REPEATS_REGION domain-containing protein</fullName>
    </submittedName>
</protein>
<evidence type="ECO:0000256" key="2">
    <source>
        <dbReference type="ARBA" id="ARBA00022737"/>
    </source>
</evidence>
<dbReference type="PROSITE" id="PS50082">
    <property type="entry name" value="WD_REPEATS_2"/>
    <property type="match status" value="1"/>
</dbReference>
<dbReference type="InterPro" id="IPR045227">
    <property type="entry name" value="WDR18/Ipi3/RID3"/>
</dbReference>
<evidence type="ECO:0000313" key="5">
    <source>
        <dbReference type="Proteomes" id="UP000492821"/>
    </source>
</evidence>
<proteinExistence type="predicted"/>
<evidence type="ECO:0000256" key="1">
    <source>
        <dbReference type="ARBA" id="ARBA00022574"/>
    </source>
</evidence>
<dbReference type="InterPro" id="IPR049546">
    <property type="entry name" value="WDR54_beta_prop"/>
</dbReference>
<dbReference type="GO" id="GO:0120330">
    <property type="term" value="C:rixosome complex"/>
    <property type="evidence" value="ECO:0007669"/>
    <property type="project" value="TreeGrafter"/>
</dbReference>
<dbReference type="WBParaSite" id="Pan_g14806.t1">
    <property type="protein sequence ID" value="Pan_g14806.t1"/>
    <property type="gene ID" value="Pan_g14806"/>
</dbReference>
<dbReference type="GO" id="GO:0006261">
    <property type="term" value="P:DNA-templated DNA replication"/>
    <property type="evidence" value="ECO:0007669"/>
    <property type="project" value="TreeGrafter"/>
</dbReference>
<dbReference type="GO" id="GO:0005656">
    <property type="term" value="C:nuclear pre-replicative complex"/>
    <property type="evidence" value="ECO:0007669"/>
    <property type="project" value="TreeGrafter"/>
</dbReference>
<dbReference type="Pfam" id="PF21031">
    <property type="entry name" value="WDR54"/>
    <property type="match status" value="1"/>
</dbReference>
<dbReference type="PANTHER" id="PTHR18763">
    <property type="entry name" value="WD-REPEAT PROTEIN 18"/>
    <property type="match status" value="1"/>
</dbReference>
<dbReference type="InterPro" id="IPR036322">
    <property type="entry name" value="WD40_repeat_dom_sf"/>
</dbReference>
<dbReference type="Gene3D" id="2.130.10.10">
    <property type="entry name" value="YVTN repeat-like/Quinoprotein amine dehydrogenase"/>
    <property type="match status" value="1"/>
</dbReference>
<keyword evidence="1 3" id="KW-0853">WD repeat</keyword>
<evidence type="ECO:0000256" key="3">
    <source>
        <dbReference type="PROSITE-ProRule" id="PRU00221"/>
    </source>
</evidence>
<dbReference type="SUPFAM" id="SSF50978">
    <property type="entry name" value="WD40 repeat-like"/>
    <property type="match status" value="1"/>
</dbReference>
<keyword evidence="2" id="KW-0677">Repeat</keyword>